<keyword evidence="3" id="KW-1185">Reference proteome</keyword>
<protein>
    <submittedName>
        <fullName evidence="2">GNAT family N-acetyltransferase</fullName>
    </submittedName>
</protein>
<dbReference type="RefSeq" id="WP_141198997.1">
    <property type="nucleotide sequence ID" value="NZ_CP041186.1"/>
</dbReference>
<feature type="domain" description="N-acetyltransferase" evidence="1">
    <location>
        <begin position="10"/>
        <end position="176"/>
    </location>
</feature>
<dbReference type="InterPro" id="IPR000182">
    <property type="entry name" value="GNAT_dom"/>
</dbReference>
<dbReference type="SUPFAM" id="SSF55729">
    <property type="entry name" value="Acyl-CoA N-acyltransferases (Nat)"/>
    <property type="match status" value="1"/>
</dbReference>
<accession>A0A5B8Y741</accession>
<evidence type="ECO:0000259" key="1">
    <source>
        <dbReference type="PROSITE" id="PS51186"/>
    </source>
</evidence>
<evidence type="ECO:0000313" key="3">
    <source>
        <dbReference type="Proteomes" id="UP000315995"/>
    </source>
</evidence>
<keyword evidence="2" id="KW-0808">Transferase</keyword>
<dbReference type="PANTHER" id="PTHR43441:SF12">
    <property type="entry name" value="RIBOSOMAL N-ACETYLTRANSFERASE YDAF-RELATED"/>
    <property type="match status" value="1"/>
</dbReference>
<dbReference type="Proteomes" id="UP000315995">
    <property type="component" value="Chromosome"/>
</dbReference>
<dbReference type="InterPro" id="IPR051908">
    <property type="entry name" value="Ribosomal_N-acetyltransferase"/>
</dbReference>
<dbReference type="GO" id="GO:0008999">
    <property type="term" value="F:protein-N-terminal-alanine acetyltransferase activity"/>
    <property type="evidence" value="ECO:0007669"/>
    <property type="project" value="TreeGrafter"/>
</dbReference>
<dbReference type="GO" id="GO:1990189">
    <property type="term" value="F:protein N-terminal-serine acetyltransferase activity"/>
    <property type="evidence" value="ECO:0007669"/>
    <property type="project" value="TreeGrafter"/>
</dbReference>
<name>A0A4Y6PWC6_PERCE</name>
<dbReference type="Gene3D" id="3.40.630.30">
    <property type="match status" value="1"/>
</dbReference>
<organism evidence="2 3">
    <name type="scientific">Persicimonas caeni</name>
    <dbReference type="NCBI Taxonomy" id="2292766"/>
    <lineage>
        <taxon>Bacteria</taxon>
        <taxon>Deltaproteobacteria</taxon>
        <taxon>Bradymonadales</taxon>
        <taxon>Bradymonadaceae</taxon>
        <taxon>Persicimonas</taxon>
    </lineage>
</organism>
<dbReference type="GO" id="GO:0005737">
    <property type="term" value="C:cytoplasm"/>
    <property type="evidence" value="ECO:0007669"/>
    <property type="project" value="TreeGrafter"/>
</dbReference>
<dbReference type="Pfam" id="PF13302">
    <property type="entry name" value="Acetyltransf_3"/>
    <property type="match status" value="1"/>
</dbReference>
<dbReference type="OrthoDB" id="5191051at2"/>
<gene>
    <name evidence="2" type="ORF">FIV42_17850</name>
</gene>
<dbReference type="PANTHER" id="PTHR43441">
    <property type="entry name" value="RIBOSOMAL-PROTEIN-SERINE ACETYLTRANSFERASE"/>
    <property type="match status" value="1"/>
</dbReference>
<accession>A0A4Y6PWC6</accession>
<dbReference type="CDD" id="cd04301">
    <property type="entry name" value="NAT_SF"/>
    <property type="match status" value="1"/>
</dbReference>
<dbReference type="EMBL" id="CP041186">
    <property type="protein sequence ID" value="QDG52530.1"/>
    <property type="molecule type" value="Genomic_DNA"/>
</dbReference>
<dbReference type="AlphaFoldDB" id="A0A4Y6PWC6"/>
<reference evidence="2 3" key="1">
    <citation type="submission" date="2019-06" db="EMBL/GenBank/DDBJ databases">
        <title>Persicimonas caeni gen. nov., sp. nov., a predatory bacterium isolated from solar saltern.</title>
        <authorList>
            <person name="Wang S."/>
        </authorList>
    </citation>
    <scope>NUCLEOTIDE SEQUENCE [LARGE SCALE GENOMIC DNA]</scope>
    <source>
        <strain evidence="2 3">YN101</strain>
    </source>
</reference>
<sequence length="180" mass="21023">MFSFRIDDHLELRLHEEHHAEALYEVIEQNREHIGQWLPFVDWTDGPDDTLEFIRGARKRWAEGRAVPTSIWLDGQLVGTIGFVNMNREQKRAEIGYWLAAEHQGKGIVTRATRALVDYGFAELGLYRIEVRCEPSNERSFGVPERLGFTFEGVARGYATFRDRQIDHRVYSILRDEWDG</sequence>
<dbReference type="PROSITE" id="PS51186">
    <property type="entry name" value="GNAT"/>
    <property type="match status" value="1"/>
</dbReference>
<dbReference type="InterPro" id="IPR016181">
    <property type="entry name" value="Acyl_CoA_acyltransferase"/>
</dbReference>
<proteinExistence type="predicted"/>
<evidence type="ECO:0000313" key="2">
    <source>
        <dbReference type="EMBL" id="QDG52530.1"/>
    </source>
</evidence>